<name>O88334_RAT</name>
<keyword evidence="1" id="KW-1133">Transmembrane helix</keyword>
<dbReference type="EMBL" id="AF012282">
    <property type="protein sequence ID" value="AAC27984.1"/>
    <property type="molecule type" value="mRNA"/>
</dbReference>
<keyword evidence="1" id="KW-0472">Membrane</keyword>
<dbReference type="GeneID" id="286992"/>
<evidence type="ECO:0000256" key="1">
    <source>
        <dbReference type="SAM" id="Phobius"/>
    </source>
</evidence>
<dbReference type="AGR" id="RGD:727899"/>
<proteinExistence type="evidence at transcript level"/>
<dbReference type="RGD" id="727899">
    <property type="gene designation" value="LOC286992"/>
</dbReference>
<feature type="transmembrane region" description="Helical" evidence="1">
    <location>
        <begin position="20"/>
        <end position="43"/>
    </location>
</feature>
<dbReference type="RefSeq" id="NP_775448.1">
    <property type="nucleotide sequence ID" value="NM_173326.1"/>
</dbReference>
<accession>O88334</accession>
<keyword evidence="1" id="KW-0812">Transmembrane</keyword>
<reference evidence="2" key="1">
    <citation type="submission" date="1997-07" db="EMBL/GenBank/DDBJ databases">
        <authorList>
            <person name="Tan S."/>
            <person name="Hooi S.C."/>
        </authorList>
    </citation>
    <scope>NUCLEOTIDE SEQUENCE</scope>
    <source>
        <strain evidence="2">Sprague Dawley</strain>
        <tissue evidence="2">Resected ilium</tissue>
    </source>
</reference>
<dbReference type="AlphaFoldDB" id="O88334"/>
<evidence type="ECO:0000313" key="2">
    <source>
        <dbReference type="EMBL" id="AAC27984.1"/>
    </source>
</evidence>
<gene>
    <name evidence="3" type="primary">LOC286992</name>
    <name evidence="2" type="synonym">rs14</name>
</gene>
<organism evidence="2">
    <name type="scientific">Rattus norvegicus</name>
    <name type="common">Rat</name>
    <dbReference type="NCBI Taxonomy" id="10116"/>
    <lineage>
        <taxon>Eukaryota</taxon>
        <taxon>Metazoa</taxon>
        <taxon>Chordata</taxon>
        <taxon>Craniata</taxon>
        <taxon>Vertebrata</taxon>
        <taxon>Euteleostomi</taxon>
        <taxon>Mammalia</taxon>
        <taxon>Eutheria</taxon>
        <taxon>Euarchontoglires</taxon>
        <taxon>Glires</taxon>
        <taxon>Rodentia</taxon>
        <taxon>Myomorpha</taxon>
        <taxon>Muroidea</taxon>
        <taxon>Muridae</taxon>
        <taxon>Murinae</taxon>
        <taxon>Rattus</taxon>
    </lineage>
</organism>
<protein>
    <submittedName>
        <fullName evidence="2">Peptide HP</fullName>
    </submittedName>
</protein>
<sequence>MEMMHVVLVPALARLVFQLQLLAMVTLFVVVMQDILVLMELIVRQAKLHAQHVLMILIQVQQAKTNVIHVVTIRSVSQLVAISQRTLLAPTPNALLLVPALHHP</sequence>
<evidence type="ECO:0000313" key="3">
    <source>
        <dbReference type="RGD" id="727899"/>
    </source>
</evidence>